<geneLocation type="plasmid" evidence="3 4">
    <name>psa3239</name>
</geneLocation>
<evidence type="ECO:0000313" key="3">
    <source>
        <dbReference type="EMBL" id="UUY52599.1"/>
    </source>
</evidence>
<proteinExistence type="predicted"/>
<dbReference type="InterPro" id="IPR036086">
    <property type="entry name" value="ParB/Sulfiredoxin_sf"/>
</dbReference>
<sequence>MTTVAPRPAETADRLIGLRDRGILDLPVERVPLDEISVGFSPRVDGEDADWVRTLAETETELPPILVHRPTMTVVDGIHRLRAAAVQGRTDIRVRYFDGPPSEAQLLAVATNTAHGRPLTPADRAAAASRILTLHPLWSDRAVAALTGLSARRVGRLRKDTGAADTAVRRIGRDGRVRPVNSCAGRERAGELLRANPGASLRQIAAEAGLAPATVADVRDRLRRGQHPVPGRDPAPQTRGPQPQSPPAEPGTAPDGSAPYPAEAAAPVELAPVRLAPRHPAVPAAPPPDRLLRIFDALRRDPSLRLSESGRNVLRLLSACTVMTQDRHQIAAVLPAHCKQPMAQLAQGYARLWNQLADELAAGEDPATLSA</sequence>
<name>A0ABY5Q8P4_9ACTN</name>
<evidence type="ECO:0000256" key="1">
    <source>
        <dbReference type="SAM" id="MobiDB-lite"/>
    </source>
</evidence>
<protein>
    <recommendedName>
        <fullName evidence="2">ParB-like N-terminal domain-containing protein</fullName>
    </recommendedName>
</protein>
<feature type="domain" description="ParB-like N-terminal" evidence="2">
    <location>
        <begin position="29"/>
        <end position="113"/>
    </location>
</feature>
<gene>
    <name evidence="3" type="ORF">NRK68_35685</name>
</gene>
<dbReference type="GeneID" id="95578884"/>
<feature type="region of interest" description="Disordered" evidence="1">
    <location>
        <begin position="224"/>
        <end position="261"/>
    </location>
</feature>
<dbReference type="Proteomes" id="UP001057738">
    <property type="component" value="Plasmid psa3239"/>
</dbReference>
<dbReference type="SUPFAM" id="SSF110849">
    <property type="entry name" value="ParB/Sulfiredoxin"/>
    <property type="match status" value="1"/>
</dbReference>
<dbReference type="RefSeq" id="WP_257858316.1">
    <property type="nucleotide sequence ID" value="NZ_CP102516.1"/>
</dbReference>
<keyword evidence="3" id="KW-0614">Plasmid</keyword>
<keyword evidence="4" id="KW-1185">Reference proteome</keyword>
<accession>A0ABY5Q8P4</accession>
<organism evidence="3 4">
    <name type="scientific">Streptomyces yangpuensis</name>
    <dbReference type="NCBI Taxonomy" id="1648182"/>
    <lineage>
        <taxon>Bacteria</taxon>
        <taxon>Bacillati</taxon>
        <taxon>Actinomycetota</taxon>
        <taxon>Actinomycetes</taxon>
        <taxon>Kitasatosporales</taxon>
        <taxon>Streptomycetaceae</taxon>
        <taxon>Streptomyces</taxon>
    </lineage>
</organism>
<evidence type="ECO:0000259" key="2">
    <source>
        <dbReference type="SMART" id="SM00470"/>
    </source>
</evidence>
<dbReference type="SMART" id="SM00470">
    <property type="entry name" value="ParB"/>
    <property type="match status" value="1"/>
</dbReference>
<dbReference type="EMBL" id="CP102516">
    <property type="protein sequence ID" value="UUY52599.1"/>
    <property type="molecule type" value="Genomic_DNA"/>
</dbReference>
<reference evidence="3" key="1">
    <citation type="submission" date="2022-08" db="EMBL/GenBank/DDBJ databases">
        <authorList>
            <person name="Tian L."/>
        </authorList>
    </citation>
    <scope>NUCLEOTIDE SEQUENCE</scope>
    <source>
        <strain evidence="3">CM253</strain>
        <plasmid evidence="3">psa3239</plasmid>
    </source>
</reference>
<evidence type="ECO:0000313" key="4">
    <source>
        <dbReference type="Proteomes" id="UP001057738"/>
    </source>
</evidence>
<dbReference type="InterPro" id="IPR003115">
    <property type="entry name" value="ParB_N"/>
</dbReference>